<dbReference type="Pfam" id="PF26639">
    <property type="entry name" value="Het-6_barrel"/>
    <property type="match status" value="1"/>
</dbReference>
<dbReference type="Proteomes" id="UP000235786">
    <property type="component" value="Unassembled WGS sequence"/>
</dbReference>
<gene>
    <name evidence="1" type="ORF">L207DRAFT_383835</name>
</gene>
<dbReference type="AlphaFoldDB" id="A0A2J6R027"/>
<reference evidence="1 2" key="1">
    <citation type="submission" date="2016-04" db="EMBL/GenBank/DDBJ databases">
        <title>A degradative enzymes factory behind the ericoid mycorrhizal symbiosis.</title>
        <authorList>
            <consortium name="DOE Joint Genome Institute"/>
            <person name="Martino E."/>
            <person name="Morin E."/>
            <person name="Grelet G."/>
            <person name="Kuo A."/>
            <person name="Kohler A."/>
            <person name="Daghino S."/>
            <person name="Barry K."/>
            <person name="Choi C."/>
            <person name="Cichocki N."/>
            <person name="Clum A."/>
            <person name="Copeland A."/>
            <person name="Hainaut M."/>
            <person name="Haridas S."/>
            <person name="Labutti K."/>
            <person name="Lindquist E."/>
            <person name="Lipzen A."/>
            <person name="Khouja H.-R."/>
            <person name="Murat C."/>
            <person name="Ohm R."/>
            <person name="Olson A."/>
            <person name="Spatafora J."/>
            <person name="Veneault-Fourrey C."/>
            <person name="Henrissat B."/>
            <person name="Grigoriev I."/>
            <person name="Martin F."/>
            <person name="Perotto S."/>
        </authorList>
    </citation>
    <scope>NUCLEOTIDE SEQUENCE [LARGE SCALE GENOMIC DNA]</scope>
    <source>
        <strain evidence="1 2">F</strain>
    </source>
</reference>
<evidence type="ECO:0000313" key="1">
    <source>
        <dbReference type="EMBL" id="PMD31874.1"/>
    </source>
</evidence>
<dbReference type="EMBL" id="KZ613961">
    <property type="protein sequence ID" value="PMD31874.1"/>
    <property type="molecule type" value="Genomic_DNA"/>
</dbReference>
<dbReference type="OrthoDB" id="5430496at2759"/>
<protein>
    <submittedName>
        <fullName evidence="1">Uncharacterized protein</fullName>
    </submittedName>
</protein>
<evidence type="ECO:0000313" key="2">
    <source>
        <dbReference type="Proteomes" id="UP000235786"/>
    </source>
</evidence>
<organism evidence="1 2">
    <name type="scientific">Hyaloscypha variabilis (strain UAMH 11265 / GT02V1 / F)</name>
    <name type="common">Meliniomyces variabilis</name>
    <dbReference type="NCBI Taxonomy" id="1149755"/>
    <lineage>
        <taxon>Eukaryota</taxon>
        <taxon>Fungi</taxon>
        <taxon>Dikarya</taxon>
        <taxon>Ascomycota</taxon>
        <taxon>Pezizomycotina</taxon>
        <taxon>Leotiomycetes</taxon>
        <taxon>Helotiales</taxon>
        <taxon>Hyaloscyphaceae</taxon>
        <taxon>Hyaloscypha</taxon>
        <taxon>Hyaloscypha variabilis</taxon>
    </lineage>
</organism>
<keyword evidence="2" id="KW-1185">Reference proteome</keyword>
<accession>A0A2J6R027</accession>
<feature type="non-terminal residue" evidence="1">
    <location>
        <position position="72"/>
    </location>
</feature>
<proteinExistence type="predicted"/>
<name>A0A2J6R027_HYAVF</name>
<sequence length="72" mass="7873">FLVTDNGRVGFCCGSPRPGDKVAIFFGAKMPFVVRSETRQGKECIKLIGESYISGIMQGEVVKEARKAIFCV</sequence>
<feature type="non-terminal residue" evidence="1">
    <location>
        <position position="1"/>
    </location>
</feature>